<name>A0ABX4IQZ1_9ENTR</name>
<evidence type="ECO:0000313" key="2">
    <source>
        <dbReference type="Proteomes" id="UP000219642"/>
    </source>
</evidence>
<dbReference type="Proteomes" id="UP000219642">
    <property type="component" value="Unassembled WGS sequence"/>
</dbReference>
<organism evidence="1 2">
    <name type="scientific">Kosakonia pseudosacchari</name>
    <dbReference type="NCBI Taxonomy" id="1646340"/>
    <lineage>
        <taxon>Bacteria</taxon>
        <taxon>Pseudomonadati</taxon>
        <taxon>Pseudomonadota</taxon>
        <taxon>Gammaproteobacteria</taxon>
        <taxon>Enterobacterales</taxon>
        <taxon>Enterobacteriaceae</taxon>
        <taxon>Kosakonia</taxon>
    </lineage>
</organism>
<protein>
    <submittedName>
        <fullName evidence="1">Uncharacterized protein</fullName>
    </submittedName>
</protein>
<proteinExistence type="predicted"/>
<dbReference type="EMBL" id="NITV01000005">
    <property type="protein sequence ID" value="PDO86722.1"/>
    <property type="molecule type" value="Genomic_DNA"/>
</dbReference>
<gene>
    <name evidence="1" type="ORF">BK796_09705</name>
</gene>
<reference evidence="1 2" key="1">
    <citation type="submission" date="2017-06" db="EMBL/GenBank/DDBJ databases">
        <title>Draft genome sequence of nitrogen-fixing Kosakonia pseudosacchari strain NN143 isolated from sugarcane roots.</title>
        <authorList>
            <person name="Li Y."/>
            <person name="Li S."/>
            <person name="Lin L."/>
            <person name="Wu X."/>
            <person name="Yang L."/>
            <person name="Li Y."/>
            <person name="An Q."/>
        </authorList>
    </citation>
    <scope>NUCLEOTIDE SEQUENCE [LARGE SCALE GENOMIC DNA]</scope>
    <source>
        <strain evidence="1 2">NN143</strain>
    </source>
</reference>
<evidence type="ECO:0000313" key="1">
    <source>
        <dbReference type="EMBL" id="PDO86722.1"/>
    </source>
</evidence>
<accession>A0ABX4IQZ1</accession>
<sequence length="60" mass="7089">MKSHTILALWKRITGNMLRDSVWLQAIYQEILYATTQRLKKQSQLPHQMCLPSLFTTVRT</sequence>
<keyword evidence="2" id="KW-1185">Reference proteome</keyword>
<comment type="caution">
    <text evidence="1">The sequence shown here is derived from an EMBL/GenBank/DDBJ whole genome shotgun (WGS) entry which is preliminary data.</text>
</comment>